<feature type="non-terminal residue" evidence="1">
    <location>
        <position position="1"/>
    </location>
</feature>
<proteinExistence type="predicted"/>
<comment type="caution">
    <text evidence="1">The sequence shown here is derived from an EMBL/GenBank/DDBJ whole genome shotgun (WGS) entry which is preliminary data.</text>
</comment>
<dbReference type="InterPro" id="IPR043385">
    <property type="entry name" value="GARRE1"/>
</dbReference>
<reference evidence="1 2" key="1">
    <citation type="submission" date="2021-06" db="EMBL/GenBank/DDBJ databases">
        <authorList>
            <person name="Palmer J.M."/>
        </authorList>
    </citation>
    <scope>NUCLEOTIDE SEQUENCE [LARGE SCALE GENOMIC DNA]</scope>
    <source>
        <strain evidence="1 2">XC_2019</strain>
        <tissue evidence="1">Muscle</tissue>
    </source>
</reference>
<name>A0ABV0S8D0_9TELE</name>
<evidence type="ECO:0000313" key="2">
    <source>
        <dbReference type="Proteomes" id="UP001434883"/>
    </source>
</evidence>
<dbReference type="PANTHER" id="PTHR15703">
    <property type="entry name" value="RIKEN CDNA 4931406P16 GENE"/>
    <property type="match status" value="1"/>
</dbReference>
<accession>A0ABV0S8D0</accession>
<keyword evidence="2" id="KW-1185">Reference proteome</keyword>
<dbReference type="Proteomes" id="UP001434883">
    <property type="component" value="Unassembled WGS sequence"/>
</dbReference>
<sequence length="216" mass="24161">VLGRCFVTVMQVHFQFLSQALQKVQPVAQNCLAEALAQAQERCVNSRSQSSDLGPLTELEEASRSWKGAAEATARLRERGRDGCLAGLQVQQLFCSNSTTIPEHQLKELNMKIDSALQHTMLQLIKELLGQNGMTPRDESPVTEVLNQVCPSSWRGACKTAVQLLFAQAGLIENKEAYAPHITLEGSKVVVQVPSTWWVSRQIFLRELITFCYFWL</sequence>
<dbReference type="PANTHER" id="PTHR15703:SF3">
    <property type="entry name" value="GRANULE ASSOCIATED RAC AND RHOG EFFECTOR PROTEIN 1"/>
    <property type="match status" value="1"/>
</dbReference>
<protein>
    <submittedName>
        <fullName evidence="1">Uncharacterized protein</fullName>
    </submittedName>
</protein>
<evidence type="ECO:0000313" key="1">
    <source>
        <dbReference type="EMBL" id="MEQ2216356.1"/>
    </source>
</evidence>
<gene>
    <name evidence="1" type="ORF">XENOCAPTIV_014871</name>
</gene>
<organism evidence="1 2">
    <name type="scientific">Xenoophorus captivus</name>
    <dbReference type="NCBI Taxonomy" id="1517983"/>
    <lineage>
        <taxon>Eukaryota</taxon>
        <taxon>Metazoa</taxon>
        <taxon>Chordata</taxon>
        <taxon>Craniata</taxon>
        <taxon>Vertebrata</taxon>
        <taxon>Euteleostomi</taxon>
        <taxon>Actinopterygii</taxon>
        <taxon>Neopterygii</taxon>
        <taxon>Teleostei</taxon>
        <taxon>Neoteleostei</taxon>
        <taxon>Acanthomorphata</taxon>
        <taxon>Ovalentaria</taxon>
        <taxon>Atherinomorphae</taxon>
        <taxon>Cyprinodontiformes</taxon>
        <taxon>Goodeidae</taxon>
        <taxon>Xenoophorus</taxon>
    </lineage>
</organism>
<dbReference type="EMBL" id="JAHRIN010070296">
    <property type="protein sequence ID" value="MEQ2216356.1"/>
    <property type="molecule type" value="Genomic_DNA"/>
</dbReference>